<proteinExistence type="predicted"/>
<name>A0A0W1AS07_9BACL</name>
<evidence type="ECO:0000256" key="1">
    <source>
        <dbReference type="ARBA" id="ARBA00023015"/>
    </source>
</evidence>
<evidence type="ECO:0000256" key="2">
    <source>
        <dbReference type="ARBA" id="ARBA00023125"/>
    </source>
</evidence>
<evidence type="ECO:0000313" key="7">
    <source>
        <dbReference type="EMBL" id="KTD84087.1"/>
    </source>
</evidence>
<dbReference type="AlphaFoldDB" id="A0A0W1AS07"/>
<dbReference type="Gene3D" id="1.10.10.10">
    <property type="entry name" value="Winged helix-like DNA-binding domain superfamily/Winged helix DNA-binding domain"/>
    <property type="match status" value="1"/>
</dbReference>
<dbReference type="GO" id="GO:0005829">
    <property type="term" value="C:cytosol"/>
    <property type="evidence" value="ECO:0007669"/>
    <property type="project" value="TreeGrafter"/>
</dbReference>
<gene>
    <name evidence="7" type="ORF">UQ64_28420</name>
</gene>
<dbReference type="InterPro" id="IPR036390">
    <property type="entry name" value="WH_DNA-bd_sf"/>
</dbReference>
<sequence length="227" mass="26358">MEASFWTGIRFFQGLPSKAIEAVSRLFTYRAYSKGTLVFAESDPGDHAYVIYSGIIRVYATTKGKEHTVDLFGKGDFFGDLEVIHPSNVRVLSAVAMNDTVLFEIKREPFEQMLADYPLIKEQLMLLQMDRLFLSNRLLHEMKFHDARARAIFTLRRLSQRFGIEEQGEMRIDLRLTHQQFADMIGTLRETATLVLKDLQEQRIIEIQHQQITVLDPAYLLEYTDFD</sequence>
<feature type="domain" description="Cyclic nucleotide-binding" evidence="5">
    <location>
        <begin position="11"/>
        <end position="131"/>
    </location>
</feature>
<keyword evidence="3" id="KW-0010">Activator</keyword>
<dbReference type="PROSITE" id="PS51063">
    <property type="entry name" value="HTH_CRP_2"/>
    <property type="match status" value="1"/>
</dbReference>
<dbReference type="PANTHER" id="PTHR24567:SF74">
    <property type="entry name" value="HTH-TYPE TRANSCRIPTIONAL REGULATOR ARCR"/>
    <property type="match status" value="1"/>
</dbReference>
<keyword evidence="8" id="KW-1185">Reference proteome</keyword>
<evidence type="ECO:0000259" key="5">
    <source>
        <dbReference type="PROSITE" id="PS50042"/>
    </source>
</evidence>
<dbReference type="InterPro" id="IPR036388">
    <property type="entry name" value="WH-like_DNA-bd_sf"/>
</dbReference>
<evidence type="ECO:0008006" key="9">
    <source>
        <dbReference type="Google" id="ProtNLM"/>
    </source>
</evidence>
<dbReference type="PANTHER" id="PTHR24567">
    <property type="entry name" value="CRP FAMILY TRANSCRIPTIONAL REGULATORY PROTEIN"/>
    <property type="match status" value="1"/>
</dbReference>
<dbReference type="PROSITE" id="PS50042">
    <property type="entry name" value="CNMP_BINDING_3"/>
    <property type="match status" value="1"/>
</dbReference>
<keyword evidence="1" id="KW-0805">Transcription regulation</keyword>
<dbReference type="EMBL" id="LCZJ02000037">
    <property type="protein sequence ID" value="KTD84087.1"/>
    <property type="molecule type" value="Genomic_DNA"/>
</dbReference>
<dbReference type="SUPFAM" id="SSF51206">
    <property type="entry name" value="cAMP-binding domain-like"/>
    <property type="match status" value="1"/>
</dbReference>
<evidence type="ECO:0000256" key="3">
    <source>
        <dbReference type="ARBA" id="ARBA00023159"/>
    </source>
</evidence>
<dbReference type="InterPro" id="IPR018490">
    <property type="entry name" value="cNMP-bd_dom_sf"/>
</dbReference>
<dbReference type="CDD" id="cd00038">
    <property type="entry name" value="CAP_ED"/>
    <property type="match status" value="1"/>
</dbReference>
<dbReference type="Proteomes" id="UP000054709">
    <property type="component" value="Unassembled WGS sequence"/>
</dbReference>
<keyword evidence="4" id="KW-0804">Transcription</keyword>
<comment type="caution">
    <text evidence="7">The sequence shown here is derived from an EMBL/GenBank/DDBJ whole genome shotgun (WGS) entry which is preliminary data.</text>
</comment>
<reference evidence="7 8" key="1">
    <citation type="journal article" date="2015" name="Int. Biodeterior. Biodegradation">
        <title>Physiological and genetic screening methods for the isolation of methyl tert-butyl ether-degrading bacteria for bioremediation purposes.</title>
        <authorList>
            <person name="Guisado I.M."/>
            <person name="Purswani J."/>
            <person name="Gonzalez Lopez J."/>
            <person name="Pozo C."/>
        </authorList>
    </citation>
    <scope>NUCLEOTIDE SEQUENCE [LARGE SCALE GENOMIC DNA]</scope>
    <source>
        <strain evidence="7 8">SH7</strain>
    </source>
</reference>
<dbReference type="Pfam" id="PF13545">
    <property type="entry name" value="HTH_Crp_2"/>
    <property type="match status" value="1"/>
</dbReference>
<protein>
    <recommendedName>
        <fullName evidence="9">Crp/Fnr family transcriptional regulator</fullName>
    </recommendedName>
</protein>
<dbReference type="SMART" id="SM00100">
    <property type="entry name" value="cNMP"/>
    <property type="match status" value="1"/>
</dbReference>
<dbReference type="GO" id="GO:0003677">
    <property type="term" value="F:DNA binding"/>
    <property type="evidence" value="ECO:0007669"/>
    <property type="project" value="UniProtKB-KW"/>
</dbReference>
<evidence type="ECO:0000259" key="6">
    <source>
        <dbReference type="PROSITE" id="PS51063"/>
    </source>
</evidence>
<dbReference type="OrthoDB" id="9812325at2"/>
<keyword evidence="2" id="KW-0238">DNA-binding</keyword>
<evidence type="ECO:0000313" key="8">
    <source>
        <dbReference type="Proteomes" id="UP000054709"/>
    </source>
</evidence>
<dbReference type="InterPro" id="IPR000595">
    <property type="entry name" value="cNMP-bd_dom"/>
</dbReference>
<dbReference type="Gene3D" id="2.60.120.10">
    <property type="entry name" value="Jelly Rolls"/>
    <property type="match status" value="1"/>
</dbReference>
<dbReference type="InterPro" id="IPR012318">
    <property type="entry name" value="HTH_CRP"/>
</dbReference>
<accession>A0A0W1AS07</accession>
<evidence type="ECO:0000256" key="4">
    <source>
        <dbReference type="ARBA" id="ARBA00023163"/>
    </source>
</evidence>
<dbReference type="SMART" id="SM00419">
    <property type="entry name" value="HTH_CRP"/>
    <property type="match status" value="1"/>
</dbReference>
<organism evidence="7 8">
    <name type="scientific">Paenibacillus etheri</name>
    <dbReference type="NCBI Taxonomy" id="1306852"/>
    <lineage>
        <taxon>Bacteria</taxon>
        <taxon>Bacillati</taxon>
        <taxon>Bacillota</taxon>
        <taxon>Bacilli</taxon>
        <taxon>Bacillales</taxon>
        <taxon>Paenibacillaceae</taxon>
        <taxon>Paenibacillus</taxon>
    </lineage>
</organism>
<dbReference type="SUPFAM" id="SSF46785">
    <property type="entry name" value="Winged helix' DNA-binding domain"/>
    <property type="match status" value="1"/>
</dbReference>
<feature type="domain" description="HTH crp-type" evidence="6">
    <location>
        <begin position="145"/>
        <end position="218"/>
    </location>
</feature>
<dbReference type="RefSeq" id="WP_060626158.1">
    <property type="nucleotide sequence ID" value="NZ_LCZJ02000037.1"/>
</dbReference>
<dbReference type="InterPro" id="IPR014710">
    <property type="entry name" value="RmlC-like_jellyroll"/>
</dbReference>
<dbReference type="GO" id="GO:0003700">
    <property type="term" value="F:DNA-binding transcription factor activity"/>
    <property type="evidence" value="ECO:0007669"/>
    <property type="project" value="TreeGrafter"/>
</dbReference>
<dbReference type="Pfam" id="PF00027">
    <property type="entry name" value="cNMP_binding"/>
    <property type="match status" value="1"/>
</dbReference>
<dbReference type="InterPro" id="IPR050397">
    <property type="entry name" value="Env_Response_Regulators"/>
</dbReference>